<feature type="region of interest" description="Disordered" evidence="3">
    <location>
        <begin position="159"/>
        <end position="194"/>
    </location>
</feature>
<dbReference type="InterPro" id="IPR050936">
    <property type="entry name" value="AP-1-like"/>
</dbReference>
<dbReference type="STRING" id="1182543.W9X6L3"/>
<dbReference type="GO" id="GO:0090575">
    <property type="term" value="C:RNA polymerase II transcription regulator complex"/>
    <property type="evidence" value="ECO:0007669"/>
    <property type="project" value="TreeGrafter"/>
</dbReference>
<name>W9X6L3_9EURO</name>
<dbReference type="RefSeq" id="XP_007749479.1">
    <property type="nucleotide sequence ID" value="XM_007751289.1"/>
</dbReference>
<reference evidence="5 6" key="1">
    <citation type="submission" date="2013-03" db="EMBL/GenBank/DDBJ databases">
        <title>The Genome Sequence of Cladophialophora psammophila CBS 110553.</title>
        <authorList>
            <consortium name="The Broad Institute Genomics Platform"/>
            <person name="Cuomo C."/>
            <person name="de Hoog S."/>
            <person name="Gorbushina A."/>
            <person name="Walker B."/>
            <person name="Young S.K."/>
            <person name="Zeng Q."/>
            <person name="Gargeya S."/>
            <person name="Fitzgerald M."/>
            <person name="Haas B."/>
            <person name="Abouelleil A."/>
            <person name="Allen A.W."/>
            <person name="Alvarado L."/>
            <person name="Arachchi H.M."/>
            <person name="Berlin A.M."/>
            <person name="Chapman S.B."/>
            <person name="Gainer-Dewar J."/>
            <person name="Goldberg J."/>
            <person name="Griggs A."/>
            <person name="Gujja S."/>
            <person name="Hansen M."/>
            <person name="Howarth C."/>
            <person name="Imamovic A."/>
            <person name="Ireland A."/>
            <person name="Larimer J."/>
            <person name="McCowan C."/>
            <person name="Murphy C."/>
            <person name="Pearson M."/>
            <person name="Poon T.W."/>
            <person name="Priest M."/>
            <person name="Roberts A."/>
            <person name="Saif S."/>
            <person name="Shea T."/>
            <person name="Sisk P."/>
            <person name="Sykes S."/>
            <person name="Wortman J."/>
            <person name="Nusbaum C."/>
            <person name="Birren B."/>
        </authorList>
    </citation>
    <scope>NUCLEOTIDE SEQUENCE [LARGE SCALE GENOMIC DNA]</scope>
    <source>
        <strain evidence="5 6">CBS 110553</strain>
    </source>
</reference>
<comment type="caution">
    <text evidence="5">The sequence shown here is derived from an EMBL/GenBank/DDBJ whole genome shotgun (WGS) entry which is preliminary data.</text>
</comment>
<evidence type="ECO:0000256" key="1">
    <source>
        <dbReference type="ARBA" id="ARBA00004123"/>
    </source>
</evidence>
<gene>
    <name evidence="5" type="ORF">A1O5_10714</name>
</gene>
<dbReference type="EMBL" id="AMGX01000021">
    <property type="protein sequence ID" value="EXJ66099.1"/>
    <property type="molecule type" value="Genomic_DNA"/>
</dbReference>
<evidence type="ECO:0000259" key="4">
    <source>
        <dbReference type="PROSITE" id="PS00036"/>
    </source>
</evidence>
<dbReference type="eggNOG" id="ENOG502T0QK">
    <property type="taxonomic scope" value="Eukaryota"/>
</dbReference>
<proteinExistence type="predicted"/>
<dbReference type="Proteomes" id="UP000019471">
    <property type="component" value="Unassembled WGS sequence"/>
</dbReference>
<dbReference type="AlphaFoldDB" id="W9X6L3"/>
<sequence length="245" mass="27730">MDHFPVTAAHRRSYFESLMDADSSNASSSDNVGDIFRFGSVPADESWDPLDLDTLDALAEFQQQITSRDSAQPSTDSEQTVVPPSKLDQRRRAQNRASQRAFRERKERHVKGLEYQLETLNEKHQDLLCSYNKQSDSIVRLNRKIAQLQADLDALKFPAPTEQSPPSSHPHLNYPHHRHRGSSQKVMPDKFDAFPNASSPAPVLYDDYELGPDGTVVNAIETSNAGDKNKTNRRLPEFEDLLRMP</sequence>
<evidence type="ECO:0000256" key="2">
    <source>
        <dbReference type="ARBA" id="ARBA00023242"/>
    </source>
</evidence>
<accession>W9X6L3</accession>
<dbReference type="GeneID" id="19195406"/>
<keyword evidence="6" id="KW-1185">Reference proteome</keyword>
<feature type="compositionally biased region" description="Basic and acidic residues" evidence="3">
    <location>
        <begin position="227"/>
        <end position="245"/>
    </location>
</feature>
<feature type="region of interest" description="Disordered" evidence="3">
    <location>
        <begin position="65"/>
        <end position="107"/>
    </location>
</feature>
<dbReference type="HOGENOM" id="CLU_076384_0_0_1"/>
<dbReference type="InterPro" id="IPR004827">
    <property type="entry name" value="bZIP"/>
</dbReference>
<dbReference type="InterPro" id="IPR046347">
    <property type="entry name" value="bZIP_sf"/>
</dbReference>
<dbReference type="GO" id="GO:0000976">
    <property type="term" value="F:transcription cis-regulatory region binding"/>
    <property type="evidence" value="ECO:0007669"/>
    <property type="project" value="InterPro"/>
</dbReference>
<dbReference type="PROSITE" id="PS00036">
    <property type="entry name" value="BZIP_BASIC"/>
    <property type="match status" value="1"/>
</dbReference>
<dbReference type="SUPFAM" id="SSF57959">
    <property type="entry name" value="Leucine zipper domain"/>
    <property type="match status" value="1"/>
</dbReference>
<feature type="domain" description="BZIP" evidence="4">
    <location>
        <begin position="90"/>
        <end position="105"/>
    </location>
</feature>
<dbReference type="Gene3D" id="1.20.5.170">
    <property type="match status" value="1"/>
</dbReference>
<dbReference type="SMART" id="SM00338">
    <property type="entry name" value="BRLZ"/>
    <property type="match status" value="1"/>
</dbReference>
<keyword evidence="2" id="KW-0539">Nucleus</keyword>
<evidence type="ECO:0000256" key="3">
    <source>
        <dbReference type="SAM" id="MobiDB-lite"/>
    </source>
</evidence>
<protein>
    <recommendedName>
        <fullName evidence="4">BZIP domain-containing protein</fullName>
    </recommendedName>
</protein>
<dbReference type="CDD" id="cd14688">
    <property type="entry name" value="bZIP_YAP"/>
    <property type="match status" value="1"/>
</dbReference>
<dbReference type="PANTHER" id="PTHR40621">
    <property type="entry name" value="TRANSCRIPTION FACTOR KAPC-RELATED"/>
    <property type="match status" value="1"/>
</dbReference>
<organism evidence="5 6">
    <name type="scientific">Cladophialophora psammophila CBS 110553</name>
    <dbReference type="NCBI Taxonomy" id="1182543"/>
    <lineage>
        <taxon>Eukaryota</taxon>
        <taxon>Fungi</taxon>
        <taxon>Dikarya</taxon>
        <taxon>Ascomycota</taxon>
        <taxon>Pezizomycotina</taxon>
        <taxon>Eurotiomycetes</taxon>
        <taxon>Chaetothyriomycetidae</taxon>
        <taxon>Chaetothyriales</taxon>
        <taxon>Herpotrichiellaceae</taxon>
        <taxon>Cladophialophora</taxon>
    </lineage>
</organism>
<dbReference type="OrthoDB" id="2593073at2759"/>
<comment type="subcellular location">
    <subcellularLocation>
        <location evidence="1">Nucleus</location>
    </subcellularLocation>
</comment>
<feature type="region of interest" description="Disordered" evidence="3">
    <location>
        <begin position="221"/>
        <end position="245"/>
    </location>
</feature>
<evidence type="ECO:0000313" key="6">
    <source>
        <dbReference type="Proteomes" id="UP000019471"/>
    </source>
</evidence>
<feature type="compositionally biased region" description="Polar residues" evidence="3">
    <location>
        <begin position="65"/>
        <end position="82"/>
    </location>
</feature>
<evidence type="ECO:0000313" key="5">
    <source>
        <dbReference type="EMBL" id="EXJ66099.1"/>
    </source>
</evidence>
<dbReference type="GO" id="GO:0001228">
    <property type="term" value="F:DNA-binding transcription activator activity, RNA polymerase II-specific"/>
    <property type="evidence" value="ECO:0007669"/>
    <property type="project" value="TreeGrafter"/>
</dbReference>
<dbReference type="PANTHER" id="PTHR40621:SF6">
    <property type="entry name" value="AP-1-LIKE TRANSCRIPTION FACTOR YAP1-RELATED"/>
    <property type="match status" value="1"/>
</dbReference>